<evidence type="ECO:0000256" key="4">
    <source>
        <dbReference type="ARBA" id="ARBA00023284"/>
    </source>
</evidence>
<keyword evidence="2" id="KW-0560">Oxidoreductase</keyword>
<evidence type="ECO:0000256" key="1">
    <source>
        <dbReference type="ARBA" id="ARBA00022729"/>
    </source>
</evidence>
<dbReference type="SUPFAM" id="SSF52833">
    <property type="entry name" value="Thioredoxin-like"/>
    <property type="match status" value="1"/>
</dbReference>
<dbReference type="EMBL" id="JAQIOY010000002">
    <property type="protein sequence ID" value="MDA7424152.1"/>
    <property type="molecule type" value="Genomic_DNA"/>
</dbReference>
<dbReference type="InterPro" id="IPR036249">
    <property type="entry name" value="Thioredoxin-like_sf"/>
</dbReference>
<dbReference type="InterPro" id="IPR001853">
    <property type="entry name" value="DSBA-like_thioredoxin_dom"/>
</dbReference>
<keyword evidence="4" id="KW-0676">Redox-active center</keyword>
<dbReference type="InterPro" id="IPR013766">
    <property type="entry name" value="Thioredoxin_domain"/>
</dbReference>
<dbReference type="PANTHER" id="PTHR13887:SF14">
    <property type="entry name" value="DISULFIDE BOND FORMATION PROTEIN D"/>
    <property type="match status" value="1"/>
</dbReference>
<evidence type="ECO:0000256" key="2">
    <source>
        <dbReference type="ARBA" id="ARBA00023002"/>
    </source>
</evidence>
<dbReference type="InterPro" id="IPR041205">
    <property type="entry name" value="ScsC_N"/>
</dbReference>
<dbReference type="Gene3D" id="3.40.30.10">
    <property type="entry name" value="Glutaredoxin"/>
    <property type="match status" value="1"/>
</dbReference>
<keyword evidence="3" id="KW-1015">Disulfide bond</keyword>
<keyword evidence="7" id="KW-1185">Reference proteome</keyword>
<evidence type="ECO:0000313" key="7">
    <source>
        <dbReference type="Proteomes" id="UP001210720"/>
    </source>
</evidence>
<reference evidence="6 7" key="1">
    <citation type="submission" date="2023-01" db="EMBL/GenBank/DDBJ databases">
        <title>Thalassococcus onchidii sp. nov., isolated from a marine invertebrate from the South China Sea.</title>
        <authorList>
            <person name="Xu S."/>
            <person name="Liu Z."/>
            <person name="Xu Y."/>
        </authorList>
    </citation>
    <scope>NUCLEOTIDE SEQUENCE [LARGE SCALE GENOMIC DNA]</scope>
    <source>
        <strain evidence="6 7">KCTC 32084</strain>
    </source>
</reference>
<proteinExistence type="predicted"/>
<keyword evidence="1" id="KW-0732">Signal</keyword>
<dbReference type="Proteomes" id="UP001210720">
    <property type="component" value="Unassembled WGS sequence"/>
</dbReference>
<comment type="caution">
    <text evidence="6">The sequence shown here is derived from an EMBL/GenBank/DDBJ whole genome shotgun (WGS) entry which is preliminary data.</text>
</comment>
<evidence type="ECO:0000313" key="6">
    <source>
        <dbReference type="EMBL" id="MDA7424152.1"/>
    </source>
</evidence>
<dbReference type="PANTHER" id="PTHR13887">
    <property type="entry name" value="GLUTATHIONE S-TRANSFERASE KAPPA"/>
    <property type="match status" value="1"/>
</dbReference>
<accession>A0ABT4XQD2</accession>
<evidence type="ECO:0000256" key="3">
    <source>
        <dbReference type="ARBA" id="ARBA00023157"/>
    </source>
</evidence>
<feature type="domain" description="Thioredoxin" evidence="5">
    <location>
        <begin position="28"/>
        <end position="222"/>
    </location>
</feature>
<protein>
    <submittedName>
        <fullName evidence="6">DsbA family protein</fullName>
    </submittedName>
</protein>
<name>A0ABT4XQD2_9RHOB</name>
<evidence type="ECO:0000259" key="5">
    <source>
        <dbReference type="PROSITE" id="PS51352"/>
    </source>
</evidence>
<organism evidence="6 7">
    <name type="scientific">Thalassococcus lentus</name>
    <dbReference type="NCBI Taxonomy" id="1210524"/>
    <lineage>
        <taxon>Bacteria</taxon>
        <taxon>Pseudomonadati</taxon>
        <taxon>Pseudomonadota</taxon>
        <taxon>Alphaproteobacteria</taxon>
        <taxon>Rhodobacterales</taxon>
        <taxon>Roseobacteraceae</taxon>
        <taxon>Thalassococcus</taxon>
    </lineage>
</organism>
<gene>
    <name evidence="6" type="ORF">PFY00_05395</name>
</gene>
<dbReference type="Pfam" id="PF18312">
    <property type="entry name" value="ScsC_N"/>
    <property type="match status" value="1"/>
</dbReference>
<dbReference type="Pfam" id="PF01323">
    <property type="entry name" value="DSBA"/>
    <property type="match status" value="1"/>
</dbReference>
<sequence>MTEEQSAAFDALVRDYLMRDPQVIMDAVAVLEQRQNQAQAEADRDLVTANLDALLDDGFSYVGGNPDGSFTIVEFLDYRCGYCRRAAPEVESLIEADGDIRLIVKEFPILGEASLVSSRFAIATLITEGPDAYKAMHDGLVALDGNPTEPALSRLASSLGLDVDAIFEEMESEEVARRIAETRALAQAMQISGTPSFVFGGTMLRGYAPIDAMTQIVAEERARP</sequence>
<dbReference type="PROSITE" id="PS51352">
    <property type="entry name" value="THIOREDOXIN_2"/>
    <property type="match status" value="1"/>
</dbReference>
<dbReference type="CDD" id="cd03023">
    <property type="entry name" value="DsbA_Com1_like"/>
    <property type="match status" value="1"/>
</dbReference>